<protein>
    <recommendedName>
        <fullName evidence="5">Lipoxygenase domain-containing protein</fullName>
    </recommendedName>
</protein>
<sequence>MSAFLPQFDPDPTARATARAAARLKYQFNYTFVSPLAIIDRVPREHEFSHEWLKVVGDRILFVLSNRIDLEGKSEFSEYLRSKHSLLTKAIAWGAELFLGVLREMVTDSLKFTLRSTARPDRPAALSAYSDLFRSIGLPPISATIPSDPAFAHMRVAGPNPVMLQRIRALDDRLPLTEAEYQRVVPGDSLAAAGAEGRLFLADYQPLHGAVMGTYPHDVQKYVYAPLALFVTDRTTRQLRPVAIQCKQTPGPDNPVFTPDDGHNWLIAKTVVEIADGNFHEAVTHLARTHLLIEPFVICTYRQLAANHPLFVLLAPHFDGTLAINDASWRHLIANKGAVDQLFGGTIETSRQLAASGVQSYLFNESMLPKALADRGTDSAETLPDYHYRDDARLYWDAIQKWVSDYLALYYPTDAEVQSDPELKAWLAEIGADTGGRVSGFGVGTAAPTRAYLIDAVTMILFTCSVQHAAVNFPQYDVMSYVPAMPLAGYAPAPTSKTGATPTDHLAMFPPMDMAELQMELGYMLGTVHYTTLGEYPANYFLDLRVVEPLARFQKQLAEIGRTIEQRNTARIPYHTLSPSGIPQSINI</sequence>
<keyword evidence="4" id="KW-0408">Iron</keyword>
<dbReference type="Gene3D" id="3.10.450.60">
    <property type="match status" value="1"/>
</dbReference>
<dbReference type="Pfam" id="PF00305">
    <property type="entry name" value="Lipoxygenase"/>
    <property type="match status" value="1"/>
</dbReference>
<dbReference type="PROSITE" id="PS00711">
    <property type="entry name" value="LIPOXYGENASE_1"/>
    <property type="match status" value="1"/>
</dbReference>
<dbReference type="InterPro" id="IPR013819">
    <property type="entry name" value="LipOase_C"/>
</dbReference>
<dbReference type="PROSITE" id="PS51393">
    <property type="entry name" value="LIPOXYGENASE_3"/>
    <property type="match status" value="1"/>
</dbReference>
<keyword evidence="7" id="KW-1185">Reference proteome</keyword>
<dbReference type="GO" id="GO:0016702">
    <property type="term" value="F:oxidoreductase activity, acting on single donors with incorporation of molecular oxygen, incorporation of two atoms of oxygen"/>
    <property type="evidence" value="ECO:0007669"/>
    <property type="project" value="InterPro"/>
</dbReference>
<proteinExistence type="predicted"/>
<name>A0A6P2D2X6_9BACT</name>
<dbReference type="EMBL" id="LR593886">
    <property type="protein sequence ID" value="VTR93792.1"/>
    <property type="molecule type" value="Genomic_DNA"/>
</dbReference>
<evidence type="ECO:0000256" key="2">
    <source>
        <dbReference type="ARBA" id="ARBA00022723"/>
    </source>
</evidence>
<dbReference type="KEGG" id="gms:SOIL9_39220"/>
<comment type="cofactor">
    <cofactor evidence="1">
        <name>Fe cation</name>
        <dbReference type="ChEBI" id="CHEBI:24875"/>
    </cofactor>
</comment>
<reference evidence="6 7" key="1">
    <citation type="submission" date="2019-05" db="EMBL/GenBank/DDBJ databases">
        <authorList>
            <consortium name="Science for Life Laboratories"/>
        </authorList>
    </citation>
    <scope>NUCLEOTIDE SEQUENCE [LARGE SCALE GENOMIC DNA]</scope>
    <source>
        <strain evidence="6">Soil9</strain>
    </source>
</reference>
<gene>
    <name evidence="6" type="ORF">SOIL9_39220</name>
</gene>
<evidence type="ECO:0000259" key="5">
    <source>
        <dbReference type="PROSITE" id="PS51393"/>
    </source>
</evidence>
<dbReference type="PRINTS" id="PR00087">
    <property type="entry name" value="LIPOXYGENASE"/>
</dbReference>
<dbReference type="Gene3D" id="1.20.245.10">
    <property type="entry name" value="Lipoxygenase-1, Domain 5"/>
    <property type="match status" value="1"/>
</dbReference>
<evidence type="ECO:0000313" key="7">
    <source>
        <dbReference type="Proteomes" id="UP000464178"/>
    </source>
</evidence>
<evidence type="ECO:0000256" key="3">
    <source>
        <dbReference type="ARBA" id="ARBA00023002"/>
    </source>
</evidence>
<evidence type="ECO:0000256" key="4">
    <source>
        <dbReference type="ARBA" id="ARBA00023004"/>
    </source>
</evidence>
<evidence type="ECO:0000256" key="1">
    <source>
        <dbReference type="ARBA" id="ARBA00001962"/>
    </source>
</evidence>
<dbReference type="InterPro" id="IPR000907">
    <property type="entry name" value="LipOase"/>
</dbReference>
<feature type="domain" description="Lipoxygenase" evidence="5">
    <location>
        <begin position="148"/>
        <end position="588"/>
    </location>
</feature>
<dbReference type="InterPro" id="IPR036226">
    <property type="entry name" value="LipOase_C_sf"/>
</dbReference>
<dbReference type="SUPFAM" id="SSF48484">
    <property type="entry name" value="Lipoxigenase"/>
    <property type="match status" value="1"/>
</dbReference>
<organism evidence="6 7">
    <name type="scientific">Gemmata massiliana</name>
    <dbReference type="NCBI Taxonomy" id="1210884"/>
    <lineage>
        <taxon>Bacteria</taxon>
        <taxon>Pseudomonadati</taxon>
        <taxon>Planctomycetota</taxon>
        <taxon>Planctomycetia</taxon>
        <taxon>Gemmatales</taxon>
        <taxon>Gemmataceae</taxon>
        <taxon>Gemmata</taxon>
    </lineage>
</organism>
<accession>A0A6P2D2X6</accession>
<dbReference type="GO" id="GO:0034440">
    <property type="term" value="P:lipid oxidation"/>
    <property type="evidence" value="ECO:0007669"/>
    <property type="project" value="InterPro"/>
</dbReference>
<keyword evidence="3" id="KW-0560">Oxidoreductase</keyword>
<dbReference type="AlphaFoldDB" id="A0A6P2D2X6"/>
<dbReference type="InterPro" id="IPR020833">
    <property type="entry name" value="LipOase_Fe_BS"/>
</dbReference>
<dbReference type="Proteomes" id="UP000464178">
    <property type="component" value="Chromosome"/>
</dbReference>
<dbReference type="PANTHER" id="PTHR11771">
    <property type="entry name" value="LIPOXYGENASE"/>
    <property type="match status" value="1"/>
</dbReference>
<dbReference type="RefSeq" id="WP_162668461.1">
    <property type="nucleotide sequence ID" value="NZ_LR593886.1"/>
</dbReference>
<dbReference type="GO" id="GO:0046872">
    <property type="term" value="F:metal ion binding"/>
    <property type="evidence" value="ECO:0007669"/>
    <property type="project" value="UniProtKB-KW"/>
</dbReference>
<evidence type="ECO:0000313" key="6">
    <source>
        <dbReference type="EMBL" id="VTR93792.1"/>
    </source>
</evidence>
<keyword evidence="2" id="KW-0479">Metal-binding</keyword>